<evidence type="ECO:0000313" key="3">
    <source>
        <dbReference type="Proteomes" id="UP000294927"/>
    </source>
</evidence>
<protein>
    <submittedName>
        <fullName evidence="2">Uncharacterized protein</fullName>
    </submittedName>
</protein>
<dbReference type="RefSeq" id="WP_133905002.1">
    <property type="nucleotide sequence ID" value="NZ_SOCP01000008.1"/>
</dbReference>
<accession>A0A4R7VI03</accession>
<evidence type="ECO:0000313" key="2">
    <source>
        <dbReference type="EMBL" id="TDV48996.1"/>
    </source>
</evidence>
<gene>
    <name evidence="2" type="ORF">CLV71_108357</name>
</gene>
<feature type="transmembrane region" description="Helical" evidence="1">
    <location>
        <begin position="48"/>
        <end position="71"/>
    </location>
</feature>
<dbReference type="Proteomes" id="UP000294927">
    <property type="component" value="Unassembled WGS sequence"/>
</dbReference>
<organism evidence="2 3">
    <name type="scientific">Actinophytocola oryzae</name>
    <dbReference type="NCBI Taxonomy" id="502181"/>
    <lineage>
        <taxon>Bacteria</taxon>
        <taxon>Bacillati</taxon>
        <taxon>Actinomycetota</taxon>
        <taxon>Actinomycetes</taxon>
        <taxon>Pseudonocardiales</taxon>
        <taxon>Pseudonocardiaceae</taxon>
    </lineage>
</organism>
<name>A0A4R7VI03_9PSEU</name>
<feature type="transmembrane region" description="Helical" evidence="1">
    <location>
        <begin position="7"/>
        <end position="28"/>
    </location>
</feature>
<sequence length="142" mass="15085">MNTTIRWTTWCLYALAAFQLLIAVLLILDWDDTVTSFAGESFAPTRDAAEGAAVGSLGIHVLLAIFYTVVAARLPAGRRGTRVRATILLSLTVVGGLVTLFAIADETPLNPVGIVLAAATLVLLWLPAQSRAHFARVPATTL</sequence>
<keyword evidence="1" id="KW-0812">Transmembrane</keyword>
<comment type="caution">
    <text evidence="2">The sequence shown here is derived from an EMBL/GenBank/DDBJ whole genome shotgun (WGS) entry which is preliminary data.</text>
</comment>
<proteinExistence type="predicted"/>
<keyword evidence="3" id="KW-1185">Reference proteome</keyword>
<dbReference type="AlphaFoldDB" id="A0A4R7VI03"/>
<feature type="transmembrane region" description="Helical" evidence="1">
    <location>
        <begin position="109"/>
        <end position="126"/>
    </location>
</feature>
<feature type="transmembrane region" description="Helical" evidence="1">
    <location>
        <begin position="83"/>
        <end position="103"/>
    </location>
</feature>
<keyword evidence="1" id="KW-1133">Transmembrane helix</keyword>
<evidence type="ECO:0000256" key="1">
    <source>
        <dbReference type="SAM" id="Phobius"/>
    </source>
</evidence>
<dbReference type="EMBL" id="SOCP01000008">
    <property type="protein sequence ID" value="TDV48996.1"/>
    <property type="molecule type" value="Genomic_DNA"/>
</dbReference>
<keyword evidence="1" id="KW-0472">Membrane</keyword>
<reference evidence="2 3" key="1">
    <citation type="submission" date="2019-03" db="EMBL/GenBank/DDBJ databases">
        <title>Genomic Encyclopedia of Archaeal and Bacterial Type Strains, Phase II (KMG-II): from individual species to whole genera.</title>
        <authorList>
            <person name="Goeker M."/>
        </authorList>
    </citation>
    <scope>NUCLEOTIDE SEQUENCE [LARGE SCALE GENOMIC DNA]</scope>
    <source>
        <strain evidence="2 3">DSM 45499</strain>
    </source>
</reference>